<dbReference type="AlphaFoldDB" id="A0AAV9DBM2"/>
<dbReference type="Proteomes" id="UP001180020">
    <property type="component" value="Unassembled WGS sequence"/>
</dbReference>
<proteinExistence type="predicted"/>
<name>A0AAV9DBM2_ACOCL</name>
<sequence length="168" mass="18521">MKQIVSLQSVHKDPPAEPSTPSMPQHGISSLSARNMDMSETLAVVDKVVENSTASQVVEVFQVVENSQMNEQHVVCNIESDSVQQSSSIRLGVPGVIEERRDYDGHDLLSNDEKGWIERFLNTPTTYETVLTTTKGSEDISEVDWQGLLGDRMVESLKMGGLGRSVMV</sequence>
<evidence type="ECO:0000313" key="3">
    <source>
        <dbReference type="Proteomes" id="UP001180020"/>
    </source>
</evidence>
<reference evidence="2" key="2">
    <citation type="submission" date="2023-06" db="EMBL/GenBank/DDBJ databases">
        <authorList>
            <person name="Ma L."/>
            <person name="Liu K.-W."/>
            <person name="Li Z."/>
            <person name="Hsiao Y.-Y."/>
            <person name="Qi Y."/>
            <person name="Fu T."/>
            <person name="Tang G."/>
            <person name="Zhang D."/>
            <person name="Sun W.-H."/>
            <person name="Liu D.-K."/>
            <person name="Li Y."/>
            <person name="Chen G.-Z."/>
            <person name="Liu X.-D."/>
            <person name="Liao X.-Y."/>
            <person name="Jiang Y.-T."/>
            <person name="Yu X."/>
            <person name="Hao Y."/>
            <person name="Huang J."/>
            <person name="Zhao X.-W."/>
            <person name="Ke S."/>
            <person name="Chen Y.-Y."/>
            <person name="Wu W.-L."/>
            <person name="Hsu J.-L."/>
            <person name="Lin Y.-F."/>
            <person name="Huang M.-D."/>
            <person name="Li C.-Y."/>
            <person name="Huang L."/>
            <person name="Wang Z.-W."/>
            <person name="Zhao X."/>
            <person name="Zhong W.-Y."/>
            <person name="Peng D.-H."/>
            <person name="Ahmad S."/>
            <person name="Lan S."/>
            <person name="Zhang J.-S."/>
            <person name="Tsai W.-C."/>
            <person name="Van De Peer Y."/>
            <person name="Liu Z.-J."/>
        </authorList>
    </citation>
    <scope>NUCLEOTIDE SEQUENCE</scope>
    <source>
        <strain evidence="2">CP</strain>
        <tissue evidence="2">Leaves</tissue>
    </source>
</reference>
<feature type="compositionally biased region" description="Polar residues" evidence="1">
    <location>
        <begin position="19"/>
        <end position="29"/>
    </location>
</feature>
<reference evidence="2" key="1">
    <citation type="journal article" date="2023" name="Nat. Commun.">
        <title>Diploid and tetraploid genomes of Acorus and the evolution of monocots.</title>
        <authorList>
            <person name="Ma L."/>
            <person name="Liu K.W."/>
            <person name="Li Z."/>
            <person name="Hsiao Y.Y."/>
            <person name="Qi Y."/>
            <person name="Fu T."/>
            <person name="Tang G.D."/>
            <person name="Zhang D."/>
            <person name="Sun W.H."/>
            <person name="Liu D.K."/>
            <person name="Li Y."/>
            <person name="Chen G.Z."/>
            <person name="Liu X.D."/>
            <person name="Liao X.Y."/>
            <person name="Jiang Y.T."/>
            <person name="Yu X."/>
            <person name="Hao Y."/>
            <person name="Huang J."/>
            <person name="Zhao X.W."/>
            <person name="Ke S."/>
            <person name="Chen Y.Y."/>
            <person name="Wu W.L."/>
            <person name="Hsu J.L."/>
            <person name="Lin Y.F."/>
            <person name="Huang M.D."/>
            <person name="Li C.Y."/>
            <person name="Huang L."/>
            <person name="Wang Z.W."/>
            <person name="Zhao X."/>
            <person name="Zhong W.Y."/>
            <person name="Peng D.H."/>
            <person name="Ahmad S."/>
            <person name="Lan S."/>
            <person name="Zhang J.S."/>
            <person name="Tsai W.C."/>
            <person name="Van de Peer Y."/>
            <person name="Liu Z.J."/>
        </authorList>
    </citation>
    <scope>NUCLEOTIDE SEQUENCE</scope>
    <source>
        <strain evidence="2">CP</strain>
    </source>
</reference>
<accession>A0AAV9DBM2</accession>
<gene>
    <name evidence="2" type="ORF">QJS10_CPB14g01177</name>
</gene>
<protein>
    <submittedName>
        <fullName evidence="2">Uncharacterized protein</fullName>
    </submittedName>
</protein>
<organism evidence="2 3">
    <name type="scientific">Acorus calamus</name>
    <name type="common">Sweet flag</name>
    <dbReference type="NCBI Taxonomy" id="4465"/>
    <lineage>
        <taxon>Eukaryota</taxon>
        <taxon>Viridiplantae</taxon>
        <taxon>Streptophyta</taxon>
        <taxon>Embryophyta</taxon>
        <taxon>Tracheophyta</taxon>
        <taxon>Spermatophyta</taxon>
        <taxon>Magnoliopsida</taxon>
        <taxon>Liliopsida</taxon>
        <taxon>Acoraceae</taxon>
        <taxon>Acorus</taxon>
    </lineage>
</organism>
<dbReference type="EMBL" id="JAUJYO010000014">
    <property type="protein sequence ID" value="KAK1298274.1"/>
    <property type="molecule type" value="Genomic_DNA"/>
</dbReference>
<feature type="region of interest" description="Disordered" evidence="1">
    <location>
        <begin position="1"/>
        <end position="29"/>
    </location>
</feature>
<evidence type="ECO:0000313" key="2">
    <source>
        <dbReference type="EMBL" id="KAK1298274.1"/>
    </source>
</evidence>
<comment type="caution">
    <text evidence="2">The sequence shown here is derived from an EMBL/GenBank/DDBJ whole genome shotgun (WGS) entry which is preliminary data.</text>
</comment>
<keyword evidence="3" id="KW-1185">Reference proteome</keyword>
<evidence type="ECO:0000256" key="1">
    <source>
        <dbReference type="SAM" id="MobiDB-lite"/>
    </source>
</evidence>